<sequence>MSRVLEYFTVYSQGPTPSHHQRSCAERTTDSELFIPASLSTSTHFLPRLSALDTPHFQLLEVLLPGRSLNNIRIRRSLSHSDLETLARHGLRVTAKVSQLQIQCAVDNLNACLASLTFIAQHFVNINALGMHFVLPSGNIPPWEDFEATANQILPLLHALRHLHAFSLTTTPDPVIVHDHRGERRTAGFPLVNYEKKTRELARTITESVPGLRRVELRWHGWMQQSGQWVPISQNKLMRRVWFNAEQRRVQSSKSG</sequence>
<dbReference type="OrthoDB" id="2745598at2759"/>
<evidence type="ECO:0000313" key="1">
    <source>
        <dbReference type="EMBL" id="OCH92294.1"/>
    </source>
</evidence>
<dbReference type="AlphaFoldDB" id="A0A8E2B1L5"/>
<proteinExistence type="predicted"/>
<evidence type="ECO:0000313" key="2">
    <source>
        <dbReference type="Proteomes" id="UP000250043"/>
    </source>
</evidence>
<reference evidence="1 2" key="1">
    <citation type="submission" date="2016-07" db="EMBL/GenBank/DDBJ databases">
        <title>Draft genome of the white-rot fungus Obba rivulosa 3A-2.</title>
        <authorList>
            <consortium name="DOE Joint Genome Institute"/>
            <person name="Miettinen O."/>
            <person name="Riley R."/>
            <person name="Acob R."/>
            <person name="Barry K."/>
            <person name="Cullen D."/>
            <person name="De Vries R."/>
            <person name="Hainaut M."/>
            <person name="Hatakka A."/>
            <person name="Henrissat B."/>
            <person name="Hilden K."/>
            <person name="Kuo R."/>
            <person name="Labutti K."/>
            <person name="Lipzen A."/>
            <person name="Makela M.R."/>
            <person name="Sandor L."/>
            <person name="Spatafora J.W."/>
            <person name="Grigoriev I.V."/>
            <person name="Hibbett D.S."/>
        </authorList>
    </citation>
    <scope>NUCLEOTIDE SEQUENCE [LARGE SCALE GENOMIC DNA]</scope>
    <source>
        <strain evidence="1 2">3A-2</strain>
    </source>
</reference>
<accession>A0A8E2B1L5</accession>
<dbReference type="EMBL" id="KV722371">
    <property type="protein sequence ID" value="OCH92294.1"/>
    <property type="molecule type" value="Genomic_DNA"/>
</dbReference>
<name>A0A8E2B1L5_9APHY</name>
<dbReference type="Proteomes" id="UP000250043">
    <property type="component" value="Unassembled WGS sequence"/>
</dbReference>
<keyword evidence="2" id="KW-1185">Reference proteome</keyword>
<protein>
    <submittedName>
        <fullName evidence="1">Uncharacterized protein</fullName>
    </submittedName>
</protein>
<gene>
    <name evidence="1" type="ORF">OBBRIDRAFT_460238</name>
</gene>
<organism evidence="1 2">
    <name type="scientific">Obba rivulosa</name>
    <dbReference type="NCBI Taxonomy" id="1052685"/>
    <lineage>
        <taxon>Eukaryota</taxon>
        <taxon>Fungi</taxon>
        <taxon>Dikarya</taxon>
        <taxon>Basidiomycota</taxon>
        <taxon>Agaricomycotina</taxon>
        <taxon>Agaricomycetes</taxon>
        <taxon>Polyporales</taxon>
        <taxon>Gelatoporiaceae</taxon>
        <taxon>Obba</taxon>
    </lineage>
</organism>